<dbReference type="GO" id="GO:0042277">
    <property type="term" value="F:peptide binding"/>
    <property type="evidence" value="ECO:0007669"/>
    <property type="project" value="TreeGrafter"/>
</dbReference>
<dbReference type="NCBIfam" id="TIGR02412">
    <property type="entry name" value="pepN_strep_liv"/>
    <property type="match status" value="1"/>
</dbReference>
<evidence type="ECO:0000256" key="11">
    <source>
        <dbReference type="ARBA" id="ARBA00023049"/>
    </source>
</evidence>
<dbReference type="GO" id="GO:0016020">
    <property type="term" value="C:membrane"/>
    <property type="evidence" value="ECO:0007669"/>
    <property type="project" value="TreeGrafter"/>
</dbReference>
<comment type="similarity">
    <text evidence="3">Belongs to the peptidase M1 family.</text>
</comment>
<dbReference type="InterPro" id="IPR045357">
    <property type="entry name" value="Aminopeptidase_N-like_N"/>
</dbReference>
<dbReference type="EMBL" id="RJSE01000002">
    <property type="protein sequence ID" value="RNL65716.1"/>
    <property type="molecule type" value="Genomic_DNA"/>
</dbReference>
<comment type="caution">
    <text evidence="17">The sequence shown here is derived from an EMBL/GenBank/DDBJ whole genome shotgun (WGS) entry which is preliminary data.</text>
</comment>
<feature type="domain" description="Peptidase M1 membrane alanine aminopeptidase" evidence="14">
    <location>
        <begin position="224"/>
        <end position="424"/>
    </location>
</feature>
<dbReference type="GO" id="GO:0006508">
    <property type="term" value="P:proteolysis"/>
    <property type="evidence" value="ECO:0007669"/>
    <property type="project" value="UniProtKB-KW"/>
</dbReference>
<evidence type="ECO:0000256" key="4">
    <source>
        <dbReference type="ARBA" id="ARBA00012564"/>
    </source>
</evidence>
<accession>A0A3N0CRT0</accession>
<dbReference type="CDD" id="cd09602">
    <property type="entry name" value="M1_APN"/>
    <property type="match status" value="1"/>
</dbReference>
<evidence type="ECO:0000256" key="7">
    <source>
        <dbReference type="ARBA" id="ARBA00022670"/>
    </source>
</evidence>
<evidence type="ECO:0000313" key="17">
    <source>
        <dbReference type="EMBL" id="RNL65716.1"/>
    </source>
</evidence>
<dbReference type="PRINTS" id="PR00756">
    <property type="entry name" value="ALADIPTASE"/>
</dbReference>
<dbReference type="GO" id="GO:0043171">
    <property type="term" value="P:peptide catabolic process"/>
    <property type="evidence" value="ECO:0007669"/>
    <property type="project" value="TreeGrafter"/>
</dbReference>
<keyword evidence="10" id="KW-0862">Zinc</keyword>
<dbReference type="AlphaFoldDB" id="A0A3N0CRT0"/>
<evidence type="ECO:0000256" key="5">
    <source>
        <dbReference type="ARBA" id="ARBA00015611"/>
    </source>
</evidence>
<organism evidence="17 18">
    <name type="scientific">Nocardioides marmoriginsengisoli</name>
    <dbReference type="NCBI Taxonomy" id="661483"/>
    <lineage>
        <taxon>Bacteria</taxon>
        <taxon>Bacillati</taxon>
        <taxon>Actinomycetota</taxon>
        <taxon>Actinomycetes</taxon>
        <taxon>Propionibacteriales</taxon>
        <taxon>Nocardioidaceae</taxon>
        <taxon>Nocardioides</taxon>
    </lineage>
</organism>
<dbReference type="SUPFAM" id="SSF55486">
    <property type="entry name" value="Metalloproteases ('zincins'), catalytic domain"/>
    <property type="match status" value="1"/>
</dbReference>
<reference evidence="17 18" key="1">
    <citation type="submission" date="2018-11" db="EMBL/GenBank/DDBJ databases">
        <authorList>
            <person name="Li F."/>
        </authorList>
    </citation>
    <scope>NUCLEOTIDE SEQUENCE [LARGE SCALE GENOMIC DNA]</scope>
    <source>
        <strain evidence="17 18">Gsoil 097</strain>
    </source>
</reference>
<evidence type="ECO:0000256" key="9">
    <source>
        <dbReference type="ARBA" id="ARBA00022801"/>
    </source>
</evidence>
<keyword evidence="9 17" id="KW-0378">Hydrolase</keyword>
<evidence type="ECO:0000256" key="6">
    <source>
        <dbReference type="ARBA" id="ARBA00022438"/>
    </source>
</evidence>
<keyword evidence="18" id="KW-1185">Reference proteome</keyword>
<evidence type="ECO:0000256" key="3">
    <source>
        <dbReference type="ARBA" id="ARBA00010136"/>
    </source>
</evidence>
<dbReference type="EC" id="3.4.11.2" evidence="4"/>
<dbReference type="GO" id="GO:0008270">
    <property type="term" value="F:zinc ion binding"/>
    <property type="evidence" value="ECO:0007669"/>
    <property type="project" value="InterPro"/>
</dbReference>
<dbReference type="InterPro" id="IPR001930">
    <property type="entry name" value="Peptidase_M1"/>
</dbReference>
<dbReference type="Pfam" id="PF11838">
    <property type="entry name" value="ERAP1_C"/>
    <property type="match status" value="1"/>
</dbReference>
<dbReference type="Pfam" id="PF17900">
    <property type="entry name" value="Peptidase_M1_N"/>
    <property type="match status" value="1"/>
</dbReference>
<keyword evidence="11" id="KW-0482">Metalloprotease</keyword>
<dbReference type="SUPFAM" id="SSF63737">
    <property type="entry name" value="Leukotriene A4 hydrolase N-terminal domain"/>
    <property type="match status" value="1"/>
</dbReference>
<sequence>MCGVRSLQLNEARDRFDLLEITSYDVTLDLREETTFASTTVIEVTSKGGDTFLDLKPVALGRIELDGTDLPVDALDDGRYPLTLPAGEHRIVVESAMPFRNDGEGLHRAVDPADGRPYVYQMSFMSAAPSVFACFDQPDLKAPYTLRVAAPDDWIVVANAAGTEVDRGRWEFEQSQPLSTYFVSLVAGPYHRIADHHDGIDLGLLARRSLAPALEKDAEELLTLTRQCFDEFHRLFGIRYAFGKYDQAFVPEFNAGAMENPGCVTFRDPLLFSTRVPRSMRIQRATTVAHEMAHQWFGNLVTPKWWDDLWLNEAFAEYMGNRVTAEVTEFDDALVWAAVARKNWGLTADSRPSTHPVAGNGALDADAALQDFDGISYSKGHAVLTQLAHQVGDDVFLGGVRDHFTRHRFGNATMRDLFGSWEAAGAGDLEPWTAAWLRKAGLDRIELDRQAGAVVRTPPADPADRTHVLGVAAWNGTAWERGEVRVETERTPYVVAPGTPVILDPDDTAWADLTIDPVTAAALPGLLPTMTDPLLRATTWITLRNGVHHARLDPDAAVAMICAGVPAEDQDAAVGTLGVWVGDDGEGARGVVHEKLLATVRDPERSRADVHQTFLARAATAPAGSDLQLAAYQAATGTATSTDWLRALLAGTETPGLEVDAGMRWRVLKRLASLGATDLDELDRELARENDAKTQIAHAWSHARLPDPDAKAWAWQRFTGEAAASNYEIEAIGTGFWASGQDELLMPYVDRYLAEVKGTTAVRSGWGLADGALFFYPITMAGPDLLAGTEQLIGDPELNLSIRRVLVDAGDEVRSRLRTRERYGAS</sequence>
<keyword evidence="6 17" id="KW-0031">Aminopeptidase</keyword>
<dbReference type="Pfam" id="PF01433">
    <property type="entry name" value="Peptidase_M1"/>
    <property type="match status" value="1"/>
</dbReference>
<gene>
    <name evidence="17" type="primary">pepN</name>
    <name evidence="17" type="ORF">EFK50_01320</name>
</gene>
<evidence type="ECO:0000256" key="1">
    <source>
        <dbReference type="ARBA" id="ARBA00000098"/>
    </source>
</evidence>
<dbReference type="GO" id="GO:0070006">
    <property type="term" value="F:metalloaminopeptidase activity"/>
    <property type="evidence" value="ECO:0007669"/>
    <property type="project" value="TreeGrafter"/>
</dbReference>
<dbReference type="GO" id="GO:0016285">
    <property type="term" value="F:alanyl aminopeptidase activity"/>
    <property type="evidence" value="ECO:0007669"/>
    <property type="project" value="UniProtKB-EC"/>
</dbReference>
<dbReference type="InterPro" id="IPR012778">
    <property type="entry name" value="Pept_M1_aminopeptidase"/>
</dbReference>
<dbReference type="PANTHER" id="PTHR11533:SF174">
    <property type="entry name" value="PUROMYCIN-SENSITIVE AMINOPEPTIDASE-RELATED"/>
    <property type="match status" value="1"/>
</dbReference>
<evidence type="ECO:0000256" key="12">
    <source>
        <dbReference type="ARBA" id="ARBA00029811"/>
    </source>
</evidence>
<dbReference type="GO" id="GO:0005737">
    <property type="term" value="C:cytoplasm"/>
    <property type="evidence" value="ECO:0007669"/>
    <property type="project" value="TreeGrafter"/>
</dbReference>
<dbReference type="Gene3D" id="2.60.40.1730">
    <property type="entry name" value="tricorn interacting facor f3 domain"/>
    <property type="match status" value="1"/>
</dbReference>
<evidence type="ECO:0000313" key="18">
    <source>
        <dbReference type="Proteomes" id="UP000267128"/>
    </source>
</evidence>
<protein>
    <recommendedName>
        <fullName evidence="5">Aminopeptidase N</fullName>
        <ecNumber evidence="4">3.4.11.2</ecNumber>
    </recommendedName>
    <alternativeName>
        <fullName evidence="12">Alanine aminopeptidase</fullName>
    </alternativeName>
    <alternativeName>
        <fullName evidence="13">Lysyl aminopeptidase</fullName>
    </alternativeName>
</protein>
<evidence type="ECO:0000256" key="10">
    <source>
        <dbReference type="ARBA" id="ARBA00022833"/>
    </source>
</evidence>
<dbReference type="InterPro" id="IPR014782">
    <property type="entry name" value="Peptidase_M1_dom"/>
</dbReference>
<feature type="domain" description="ERAP1-like C-terminal" evidence="15">
    <location>
        <begin position="502"/>
        <end position="812"/>
    </location>
</feature>
<evidence type="ECO:0000259" key="15">
    <source>
        <dbReference type="Pfam" id="PF11838"/>
    </source>
</evidence>
<comment type="catalytic activity">
    <reaction evidence="1">
        <text>Release of an N-terminal amino acid, Xaa-|-Yaa- from a peptide, amide or arylamide. Xaa is preferably Ala, but may be most amino acids including Pro (slow action). When a terminal hydrophobic residue is followed by a prolyl residue, the two may be released as an intact Xaa-Pro dipeptide.</text>
        <dbReference type="EC" id="3.4.11.2"/>
    </reaction>
</comment>
<dbReference type="InterPro" id="IPR024571">
    <property type="entry name" value="ERAP1-like_C_dom"/>
</dbReference>
<dbReference type="InterPro" id="IPR027268">
    <property type="entry name" value="Peptidase_M4/M1_CTD_sf"/>
</dbReference>
<evidence type="ECO:0000256" key="2">
    <source>
        <dbReference type="ARBA" id="ARBA00001947"/>
    </source>
</evidence>
<dbReference type="GO" id="GO:0005615">
    <property type="term" value="C:extracellular space"/>
    <property type="evidence" value="ECO:0007669"/>
    <property type="project" value="TreeGrafter"/>
</dbReference>
<keyword evidence="7" id="KW-0645">Protease</keyword>
<keyword evidence="8" id="KW-0479">Metal-binding</keyword>
<proteinExistence type="inferred from homology"/>
<dbReference type="InterPro" id="IPR042097">
    <property type="entry name" value="Aminopeptidase_N-like_N_sf"/>
</dbReference>
<dbReference type="Proteomes" id="UP000267128">
    <property type="component" value="Unassembled WGS sequence"/>
</dbReference>
<evidence type="ECO:0000256" key="13">
    <source>
        <dbReference type="ARBA" id="ARBA00031533"/>
    </source>
</evidence>
<dbReference type="OrthoDB" id="3885507at2"/>
<dbReference type="PANTHER" id="PTHR11533">
    <property type="entry name" value="PROTEASE M1 ZINC METALLOPROTEASE"/>
    <property type="match status" value="1"/>
</dbReference>
<name>A0A3N0CRT0_9ACTN</name>
<comment type="cofactor">
    <cofactor evidence="2">
        <name>Zn(2+)</name>
        <dbReference type="ChEBI" id="CHEBI:29105"/>
    </cofactor>
</comment>
<evidence type="ECO:0000256" key="8">
    <source>
        <dbReference type="ARBA" id="ARBA00022723"/>
    </source>
</evidence>
<feature type="domain" description="Aminopeptidase N-like N-terminal" evidence="16">
    <location>
        <begin position="127"/>
        <end position="181"/>
    </location>
</feature>
<dbReference type="Gene3D" id="1.10.390.10">
    <property type="entry name" value="Neutral Protease Domain 2"/>
    <property type="match status" value="1"/>
</dbReference>
<evidence type="ECO:0000259" key="16">
    <source>
        <dbReference type="Pfam" id="PF17900"/>
    </source>
</evidence>
<dbReference type="InterPro" id="IPR050344">
    <property type="entry name" value="Peptidase_M1_aminopeptidases"/>
</dbReference>
<evidence type="ECO:0000259" key="14">
    <source>
        <dbReference type="Pfam" id="PF01433"/>
    </source>
</evidence>